<dbReference type="AlphaFoldDB" id="A0A1N7QBM1"/>
<protein>
    <submittedName>
        <fullName evidence="1">Uncharacterized protein</fullName>
    </submittedName>
</protein>
<reference evidence="1 2" key="1">
    <citation type="submission" date="2017-01" db="EMBL/GenBank/DDBJ databases">
        <authorList>
            <person name="Mah S.A."/>
            <person name="Swanson W.J."/>
            <person name="Moy G.W."/>
            <person name="Vacquier V.D."/>
        </authorList>
    </citation>
    <scope>NUCLEOTIDE SEQUENCE [LARGE SCALE GENOMIC DNA]</scope>
    <source>
        <strain evidence="1 2">DSM 26375</strain>
    </source>
</reference>
<gene>
    <name evidence="1" type="ORF">SAMN05421774_10896</name>
</gene>
<name>A0A1N7QBM1_9RHOB</name>
<organism evidence="1 2">
    <name type="scientific">Gemmobacter megaterium</name>
    <dbReference type="NCBI Taxonomy" id="1086013"/>
    <lineage>
        <taxon>Bacteria</taxon>
        <taxon>Pseudomonadati</taxon>
        <taxon>Pseudomonadota</taxon>
        <taxon>Alphaproteobacteria</taxon>
        <taxon>Rhodobacterales</taxon>
        <taxon>Paracoccaceae</taxon>
        <taxon>Gemmobacter</taxon>
    </lineage>
</organism>
<accession>A0A1N7QBM1</accession>
<dbReference type="RefSeq" id="WP_076533616.1">
    <property type="nucleotide sequence ID" value="NZ_BMEH01000008.1"/>
</dbReference>
<sequence length="86" mass="8955">MADLAASLSQRLASTATGYAAVIDGILNVRTVTETRNMAAFNAMLVQGLQVVSTCQNVDCDCMVKLLSQLRPGSKIVAVQVGVANA</sequence>
<dbReference type="Proteomes" id="UP000186141">
    <property type="component" value="Unassembled WGS sequence"/>
</dbReference>
<dbReference type="EMBL" id="FTOT01000008">
    <property type="protein sequence ID" value="SIT20255.1"/>
    <property type="molecule type" value="Genomic_DNA"/>
</dbReference>
<keyword evidence="2" id="KW-1185">Reference proteome</keyword>
<proteinExistence type="predicted"/>
<evidence type="ECO:0000313" key="1">
    <source>
        <dbReference type="EMBL" id="SIT20255.1"/>
    </source>
</evidence>
<evidence type="ECO:0000313" key="2">
    <source>
        <dbReference type="Proteomes" id="UP000186141"/>
    </source>
</evidence>
<dbReference type="STRING" id="1086013.SAMN05421774_10896"/>
<dbReference type="OrthoDB" id="9918255at2"/>